<dbReference type="Proteomes" id="UP000193144">
    <property type="component" value="Unassembled WGS sequence"/>
</dbReference>
<organism evidence="2 3">
    <name type="scientific">Clohesyomyces aquaticus</name>
    <dbReference type="NCBI Taxonomy" id="1231657"/>
    <lineage>
        <taxon>Eukaryota</taxon>
        <taxon>Fungi</taxon>
        <taxon>Dikarya</taxon>
        <taxon>Ascomycota</taxon>
        <taxon>Pezizomycotina</taxon>
        <taxon>Dothideomycetes</taxon>
        <taxon>Pleosporomycetidae</taxon>
        <taxon>Pleosporales</taxon>
        <taxon>Lindgomycetaceae</taxon>
        <taxon>Clohesyomyces</taxon>
    </lineage>
</organism>
<name>A0A1Y2ABB2_9PLEO</name>
<evidence type="ECO:0000313" key="2">
    <source>
        <dbReference type="EMBL" id="ORY19843.1"/>
    </source>
</evidence>
<gene>
    <name evidence="2" type="ORF">BCR34DRAFT_595289</name>
</gene>
<dbReference type="InterPro" id="IPR001810">
    <property type="entry name" value="F-box_dom"/>
</dbReference>
<protein>
    <recommendedName>
        <fullName evidence="1">F-box domain-containing protein</fullName>
    </recommendedName>
</protein>
<comment type="caution">
    <text evidence="2">The sequence shown here is derived from an EMBL/GenBank/DDBJ whole genome shotgun (WGS) entry which is preliminary data.</text>
</comment>
<proteinExistence type="predicted"/>
<dbReference type="OrthoDB" id="3927840at2759"/>
<accession>A0A1Y2ABB2</accession>
<dbReference type="PROSITE" id="PS50181">
    <property type="entry name" value="FBOX"/>
    <property type="match status" value="1"/>
</dbReference>
<dbReference type="EMBL" id="MCFA01000001">
    <property type="protein sequence ID" value="ORY19843.1"/>
    <property type="molecule type" value="Genomic_DNA"/>
</dbReference>
<dbReference type="SUPFAM" id="SSF81383">
    <property type="entry name" value="F-box domain"/>
    <property type="match status" value="1"/>
</dbReference>
<dbReference type="AlphaFoldDB" id="A0A1Y2ABB2"/>
<evidence type="ECO:0000259" key="1">
    <source>
        <dbReference type="PROSITE" id="PS50181"/>
    </source>
</evidence>
<sequence length="311" mass="35546">MASLETVPTGQACEIMGYLRPGHLTRLARVSKQLNFLAQSLIWRNVELHRKRAHLDDVMFTTTQPAPPSSNIYTGHWCYNGELLDPEYNRRNPMFNTTVARTIELIGISTGPSVDDGPPWFTWRQPVHIAFQVNSICNIRLRGYIPSGFASALCQHSSTSLVTLELGLLQRPRNLTSDGEIYEEYAPPRWPLLFSVILVPNFSSLTHLHLCKRGSVHKPFGLEDFISGDIFEDDDCLTAELYEWVSLLLRFRSTLVELILELRPVVDENILTYFYDDPVMYGDDVVDHRRAKPDTQFFFHVIKIAFDDGAE</sequence>
<evidence type="ECO:0000313" key="3">
    <source>
        <dbReference type="Proteomes" id="UP000193144"/>
    </source>
</evidence>
<dbReference type="InterPro" id="IPR036047">
    <property type="entry name" value="F-box-like_dom_sf"/>
</dbReference>
<reference evidence="2 3" key="1">
    <citation type="submission" date="2016-07" db="EMBL/GenBank/DDBJ databases">
        <title>Pervasive Adenine N6-methylation of Active Genes in Fungi.</title>
        <authorList>
            <consortium name="DOE Joint Genome Institute"/>
            <person name="Mondo S.J."/>
            <person name="Dannebaum R.O."/>
            <person name="Kuo R.C."/>
            <person name="Labutti K."/>
            <person name="Haridas S."/>
            <person name="Kuo A."/>
            <person name="Salamov A."/>
            <person name="Ahrendt S.R."/>
            <person name="Lipzen A."/>
            <person name="Sullivan W."/>
            <person name="Andreopoulos W.B."/>
            <person name="Clum A."/>
            <person name="Lindquist E."/>
            <person name="Daum C."/>
            <person name="Ramamoorthy G.K."/>
            <person name="Gryganskyi A."/>
            <person name="Culley D."/>
            <person name="Magnuson J.K."/>
            <person name="James T.Y."/>
            <person name="O'Malley M.A."/>
            <person name="Stajich J.E."/>
            <person name="Spatafora J.W."/>
            <person name="Visel A."/>
            <person name="Grigoriev I.V."/>
        </authorList>
    </citation>
    <scope>NUCLEOTIDE SEQUENCE [LARGE SCALE GENOMIC DNA]</scope>
    <source>
        <strain evidence="2 3">CBS 115471</strain>
    </source>
</reference>
<feature type="domain" description="F-box" evidence="1">
    <location>
        <begin position="1"/>
        <end position="46"/>
    </location>
</feature>
<keyword evidence="3" id="KW-1185">Reference proteome</keyword>